<reference evidence="9" key="1">
    <citation type="submission" date="2021-01" db="EMBL/GenBank/DDBJ databases">
        <title>Fulvivirga kasyanovii gen. nov., sp nov., a novel member of the phylum Bacteroidetes isolated from seawater in a mussel farm.</title>
        <authorList>
            <person name="Zhao L.-H."/>
            <person name="Wang Z.-J."/>
        </authorList>
    </citation>
    <scope>NUCLEOTIDE SEQUENCE</scope>
    <source>
        <strain evidence="9">29W222</strain>
    </source>
</reference>
<dbReference type="AlphaFoldDB" id="A0A937KE31"/>
<feature type="transmembrane region" description="Helical" evidence="7">
    <location>
        <begin position="52"/>
        <end position="72"/>
    </location>
</feature>
<dbReference type="PANTHER" id="PTHR21624:SF1">
    <property type="entry name" value="ALKYLGLYCEROL MONOOXYGENASE"/>
    <property type="match status" value="1"/>
</dbReference>
<dbReference type="GO" id="GO:0008610">
    <property type="term" value="P:lipid biosynthetic process"/>
    <property type="evidence" value="ECO:0007669"/>
    <property type="project" value="InterPro"/>
</dbReference>
<evidence type="ECO:0000259" key="8">
    <source>
        <dbReference type="Pfam" id="PF04116"/>
    </source>
</evidence>
<evidence type="ECO:0000256" key="1">
    <source>
        <dbReference type="ARBA" id="ARBA00004127"/>
    </source>
</evidence>
<sequence length="415" mass="48609">MDINPIVLSIPIYFLLIGIELIIQQISRKKIYRLNDAVTNISCGITQQLTGVFLKIVGVGVYYMVYEYLAIFEIPSNWLTFVILFFAVDFCYYWAHRMSHEINLFWGGHVVHHQSEDYNFSVALRQGSFQILWTFAFNLPLAVIGFDPVNFVFVSALVTIYQFWIHTETIGKMGFIEKFMNTPSHHRVHHGRDPKYIDKNHAGVFIIWDKMFGTFQKEEERPTYGITKPINSWNPVWVNLDHYVWMWGYLKKIPKWKDKLKFMFYKPGWFPEYMGGYQPAPEIDKAHYKKFNTLTPTPLNLYVLFQYLIALGATAFFLFQQANFSSWEKIAFVVAIIATIMNCGALFEMKNWVWLLEKARILALSAGVIALSYYLNLNHWFIIVSIAYFVVSMSWMILLNFSVNKNQPLVTLKES</sequence>
<organism evidence="9 10">
    <name type="scientific">Fulvivirga marina</name>
    <dbReference type="NCBI Taxonomy" id="2494733"/>
    <lineage>
        <taxon>Bacteria</taxon>
        <taxon>Pseudomonadati</taxon>
        <taxon>Bacteroidota</taxon>
        <taxon>Cytophagia</taxon>
        <taxon>Cytophagales</taxon>
        <taxon>Fulvivirgaceae</taxon>
        <taxon>Fulvivirga</taxon>
    </lineage>
</organism>
<feature type="transmembrane region" description="Helical" evidence="7">
    <location>
        <begin position="6"/>
        <end position="23"/>
    </location>
</feature>
<evidence type="ECO:0000256" key="7">
    <source>
        <dbReference type="SAM" id="Phobius"/>
    </source>
</evidence>
<comment type="caution">
    <text evidence="9">The sequence shown here is derived from an EMBL/GenBank/DDBJ whole genome shotgun (WGS) entry which is preliminary data.</text>
</comment>
<keyword evidence="5" id="KW-0443">Lipid metabolism</keyword>
<feature type="transmembrane region" description="Helical" evidence="7">
    <location>
        <begin position="381"/>
        <end position="403"/>
    </location>
</feature>
<keyword evidence="6 7" id="KW-0472">Membrane</keyword>
<keyword evidence="4" id="KW-0560">Oxidoreductase</keyword>
<name>A0A937KE31_9BACT</name>
<dbReference type="EMBL" id="JAEUGD010000066">
    <property type="protein sequence ID" value="MBL6449119.1"/>
    <property type="molecule type" value="Genomic_DNA"/>
</dbReference>
<keyword evidence="2 7" id="KW-0812">Transmembrane</keyword>
<feature type="transmembrane region" description="Helical" evidence="7">
    <location>
        <begin position="299"/>
        <end position="318"/>
    </location>
</feature>
<keyword evidence="10" id="KW-1185">Reference proteome</keyword>
<dbReference type="GO" id="GO:0012505">
    <property type="term" value="C:endomembrane system"/>
    <property type="evidence" value="ECO:0007669"/>
    <property type="project" value="UniProtKB-SubCell"/>
</dbReference>
<dbReference type="InterPro" id="IPR051689">
    <property type="entry name" value="Sterol_desaturase/TMEM195"/>
</dbReference>
<dbReference type="InterPro" id="IPR006694">
    <property type="entry name" value="Fatty_acid_hydroxylase"/>
</dbReference>
<dbReference type="Proteomes" id="UP000614216">
    <property type="component" value="Unassembled WGS sequence"/>
</dbReference>
<feature type="domain" description="Fatty acid hydroxylase" evidence="8">
    <location>
        <begin position="81"/>
        <end position="214"/>
    </location>
</feature>
<evidence type="ECO:0000256" key="3">
    <source>
        <dbReference type="ARBA" id="ARBA00022989"/>
    </source>
</evidence>
<comment type="subcellular location">
    <subcellularLocation>
        <location evidence="1">Endomembrane system</location>
        <topology evidence="1">Multi-pass membrane protein</topology>
    </subcellularLocation>
</comment>
<gene>
    <name evidence="9" type="ORF">JMN32_22600</name>
</gene>
<protein>
    <submittedName>
        <fullName evidence="9">Sterol desaturase family protein</fullName>
    </submittedName>
</protein>
<dbReference type="GO" id="GO:0006643">
    <property type="term" value="P:membrane lipid metabolic process"/>
    <property type="evidence" value="ECO:0007669"/>
    <property type="project" value="TreeGrafter"/>
</dbReference>
<dbReference type="PANTHER" id="PTHR21624">
    <property type="entry name" value="STEROL DESATURASE-RELATED PROTEIN"/>
    <property type="match status" value="1"/>
</dbReference>
<accession>A0A937KE31</accession>
<evidence type="ECO:0000256" key="2">
    <source>
        <dbReference type="ARBA" id="ARBA00022692"/>
    </source>
</evidence>
<feature type="transmembrane region" description="Helical" evidence="7">
    <location>
        <begin position="78"/>
        <end position="95"/>
    </location>
</feature>
<dbReference type="GO" id="GO:0016020">
    <property type="term" value="C:membrane"/>
    <property type="evidence" value="ECO:0007669"/>
    <property type="project" value="GOC"/>
</dbReference>
<dbReference type="GO" id="GO:0050479">
    <property type="term" value="F:glyceryl-ether monooxygenase activity"/>
    <property type="evidence" value="ECO:0007669"/>
    <property type="project" value="TreeGrafter"/>
</dbReference>
<feature type="transmembrane region" description="Helical" evidence="7">
    <location>
        <begin position="359"/>
        <end position="375"/>
    </location>
</feature>
<evidence type="ECO:0000313" key="9">
    <source>
        <dbReference type="EMBL" id="MBL6449119.1"/>
    </source>
</evidence>
<evidence type="ECO:0000313" key="10">
    <source>
        <dbReference type="Proteomes" id="UP000614216"/>
    </source>
</evidence>
<proteinExistence type="predicted"/>
<dbReference type="GO" id="GO:0005506">
    <property type="term" value="F:iron ion binding"/>
    <property type="evidence" value="ECO:0007669"/>
    <property type="project" value="InterPro"/>
</dbReference>
<evidence type="ECO:0000256" key="5">
    <source>
        <dbReference type="ARBA" id="ARBA00023098"/>
    </source>
</evidence>
<dbReference type="RefSeq" id="WP_202858653.1">
    <property type="nucleotide sequence ID" value="NZ_JAEUGD010000066.1"/>
</dbReference>
<evidence type="ECO:0000256" key="6">
    <source>
        <dbReference type="ARBA" id="ARBA00023136"/>
    </source>
</evidence>
<dbReference type="Pfam" id="PF04116">
    <property type="entry name" value="FA_hydroxylase"/>
    <property type="match status" value="1"/>
</dbReference>
<evidence type="ECO:0000256" key="4">
    <source>
        <dbReference type="ARBA" id="ARBA00023002"/>
    </source>
</evidence>
<feature type="transmembrane region" description="Helical" evidence="7">
    <location>
        <begin position="330"/>
        <end position="347"/>
    </location>
</feature>
<keyword evidence="3 7" id="KW-1133">Transmembrane helix</keyword>